<dbReference type="InterPro" id="IPR038078">
    <property type="entry name" value="PhoU-like_sf"/>
</dbReference>
<evidence type="ECO:0000256" key="2">
    <source>
        <dbReference type="ARBA" id="ARBA00022475"/>
    </source>
</evidence>
<keyword evidence="3 6" id="KW-0812">Transmembrane</keyword>
<comment type="caution">
    <text evidence="7">The sequence shown here is derived from an EMBL/GenBank/DDBJ whole genome shotgun (WGS) entry which is preliminary data.</text>
</comment>
<feature type="transmembrane region" description="Helical" evidence="6">
    <location>
        <begin position="191"/>
        <end position="213"/>
    </location>
</feature>
<dbReference type="Proteomes" id="UP000078486">
    <property type="component" value="Unassembled WGS sequence"/>
</dbReference>
<evidence type="ECO:0000256" key="4">
    <source>
        <dbReference type="ARBA" id="ARBA00022989"/>
    </source>
</evidence>
<dbReference type="Gene3D" id="1.20.58.220">
    <property type="entry name" value="Phosphate transport system protein phou homolog 2, domain 2"/>
    <property type="match status" value="1"/>
</dbReference>
<feature type="transmembrane region" description="Helical" evidence="6">
    <location>
        <begin position="80"/>
        <end position="100"/>
    </location>
</feature>
<evidence type="ECO:0000313" key="8">
    <source>
        <dbReference type="Proteomes" id="UP000078486"/>
    </source>
</evidence>
<evidence type="ECO:0000256" key="1">
    <source>
        <dbReference type="ARBA" id="ARBA00004651"/>
    </source>
</evidence>
<dbReference type="RefSeq" id="WP_068769970.1">
    <property type="nucleotide sequence ID" value="NZ_CP109796.1"/>
</dbReference>
<feature type="transmembrane region" description="Helical" evidence="6">
    <location>
        <begin position="279"/>
        <end position="303"/>
    </location>
</feature>
<feature type="transmembrane region" description="Helical" evidence="6">
    <location>
        <begin position="166"/>
        <end position="184"/>
    </location>
</feature>
<evidence type="ECO:0000256" key="3">
    <source>
        <dbReference type="ARBA" id="ARBA00022692"/>
    </source>
</evidence>
<evidence type="ECO:0000256" key="6">
    <source>
        <dbReference type="SAM" id="Phobius"/>
    </source>
</evidence>
<feature type="transmembrane region" description="Helical" evidence="6">
    <location>
        <begin position="128"/>
        <end position="146"/>
    </location>
</feature>
<evidence type="ECO:0000256" key="5">
    <source>
        <dbReference type="ARBA" id="ARBA00023136"/>
    </source>
</evidence>
<dbReference type="SUPFAM" id="SSF109755">
    <property type="entry name" value="PhoU-like"/>
    <property type="match status" value="1"/>
</dbReference>
<dbReference type="PANTHER" id="PTHR10010">
    <property type="entry name" value="SOLUTE CARRIER FAMILY 34 SODIUM PHOSPHATE , MEMBER 2-RELATED"/>
    <property type="match status" value="1"/>
</dbReference>
<dbReference type="Pfam" id="PF02690">
    <property type="entry name" value="Na_Pi_cotrans"/>
    <property type="match status" value="2"/>
</dbReference>
<protein>
    <recommendedName>
        <fullName evidence="9">PhoU domain-containing protein</fullName>
    </recommendedName>
</protein>
<dbReference type="AlphaFoldDB" id="A0A178IIH3"/>
<sequence>MTWIEIAGGVALTLFGIRFLRKGLDRLFGGRLATWLASLTARPLRAFAAGAAAGTVAPSSTGISLLSLQIIGAGKLGAERVLAVLLGAGAGITVTIQLLAFRIQDYAPLLLVAGVGCFQFTRRETLRGIGQCLLSLGFVFLAMRLIGEGGESLASASETREALALLEGHPLIVAAAALALAVALQSSTATIGLGLGLLSAGLLSAGLAVPWVIGTNLGLGLTSLIVGWPVPEGRKLGLASLLVKVLAAAPLLLVPSWGAALFGWLPGSELRQVAMFHTAFNLVPGLAALPFLGVFTRIAAWMIGPPASRQAEDEGRPATHLDPRAVESPGLALVHATREVLRMVDETRAMLGRFWRLEEMPAPTPEQVRAVQRHDDRIDELNRSIRAYLACIHEHMTERDSQWQFMLLGFINELETAGDIIDKHLCDALLKRGAGQVRLTDGDHAALAELHRMVDARLEQAAVLLTTRDEAQAGGLLAAKDALGEWAHARQLEHFQRLASGGPEALASSIYFLDMFNHLRRIGSQVCNVAFAFLPNADGRPATPH</sequence>
<feature type="transmembrane region" description="Helical" evidence="6">
    <location>
        <begin position="245"/>
        <end position="267"/>
    </location>
</feature>
<evidence type="ECO:0008006" key="9">
    <source>
        <dbReference type="Google" id="ProtNLM"/>
    </source>
</evidence>
<keyword evidence="5 6" id="KW-0472">Membrane</keyword>
<keyword evidence="4 6" id="KW-1133">Transmembrane helix</keyword>
<reference evidence="7 8" key="1">
    <citation type="submission" date="2016-01" db="EMBL/GenBank/DDBJ databases">
        <title>High potential of lignocellulose degradation of a new Verrucomicrobia species.</title>
        <authorList>
            <person name="Wang Y."/>
            <person name="Shi Y."/>
            <person name="Qiu Z."/>
            <person name="Liu S."/>
            <person name="Yang H."/>
        </authorList>
    </citation>
    <scope>NUCLEOTIDE SEQUENCE [LARGE SCALE GENOMIC DNA]</scope>
    <source>
        <strain evidence="7 8">TSB47</strain>
    </source>
</reference>
<organism evidence="7 8">
    <name type="scientific">Termitidicoccus mucosus</name>
    <dbReference type="NCBI Taxonomy" id="1184151"/>
    <lineage>
        <taxon>Bacteria</taxon>
        <taxon>Pseudomonadati</taxon>
        <taxon>Verrucomicrobiota</taxon>
        <taxon>Opitutia</taxon>
        <taxon>Opitutales</taxon>
        <taxon>Opitutaceae</taxon>
        <taxon>Termitidicoccus</taxon>
    </lineage>
</organism>
<dbReference type="OrthoDB" id="9763003at2"/>
<dbReference type="EMBL" id="LRRQ01000112">
    <property type="protein sequence ID" value="OAM88989.1"/>
    <property type="molecule type" value="Genomic_DNA"/>
</dbReference>
<dbReference type="STRING" id="1184151.AW736_08955"/>
<gene>
    <name evidence="7" type="ORF">AW736_08955</name>
</gene>
<comment type="subcellular location">
    <subcellularLocation>
        <location evidence="1">Cell membrane</location>
        <topology evidence="1">Multi-pass membrane protein</topology>
    </subcellularLocation>
</comment>
<dbReference type="NCBIfam" id="NF037997">
    <property type="entry name" value="Na_Pi_symport"/>
    <property type="match status" value="1"/>
</dbReference>
<keyword evidence="2" id="KW-1003">Cell membrane</keyword>
<accession>A0A178IIH3</accession>
<name>A0A178IIH3_9BACT</name>
<evidence type="ECO:0000313" key="7">
    <source>
        <dbReference type="EMBL" id="OAM88989.1"/>
    </source>
</evidence>
<feature type="transmembrane region" description="Helical" evidence="6">
    <location>
        <begin position="46"/>
        <end position="68"/>
    </location>
</feature>
<dbReference type="GO" id="GO:0005886">
    <property type="term" value="C:plasma membrane"/>
    <property type="evidence" value="ECO:0007669"/>
    <property type="project" value="UniProtKB-SubCell"/>
</dbReference>
<dbReference type="GO" id="GO:0005436">
    <property type="term" value="F:sodium:phosphate symporter activity"/>
    <property type="evidence" value="ECO:0007669"/>
    <property type="project" value="InterPro"/>
</dbReference>
<dbReference type="PANTHER" id="PTHR10010:SF46">
    <property type="entry name" value="SODIUM-DEPENDENT PHOSPHATE TRANSPORT PROTEIN 2B"/>
    <property type="match status" value="1"/>
</dbReference>
<keyword evidence="8" id="KW-1185">Reference proteome</keyword>
<dbReference type="GO" id="GO:0044341">
    <property type="term" value="P:sodium-dependent phosphate transport"/>
    <property type="evidence" value="ECO:0007669"/>
    <property type="project" value="InterPro"/>
</dbReference>
<proteinExistence type="predicted"/>
<dbReference type="InterPro" id="IPR003841">
    <property type="entry name" value="Na/Pi_transpt"/>
</dbReference>